<accession>A0AAJ1SSF0</accession>
<feature type="region of interest" description="Disordered" evidence="1">
    <location>
        <begin position="460"/>
        <end position="490"/>
    </location>
</feature>
<reference evidence="3 4" key="1">
    <citation type="submission" date="2023-07" db="EMBL/GenBank/DDBJ databases">
        <title>Sorghum-associated microbial communities from plants grown in Nebraska, USA.</title>
        <authorList>
            <person name="Schachtman D."/>
        </authorList>
    </citation>
    <scope>NUCLEOTIDE SEQUENCE [LARGE SCALE GENOMIC DNA]</scope>
    <source>
        <strain evidence="3 4">DS1001</strain>
    </source>
</reference>
<dbReference type="Pfam" id="PF07907">
    <property type="entry name" value="YibE_F"/>
    <property type="match status" value="1"/>
</dbReference>
<keyword evidence="2" id="KW-0472">Membrane</keyword>
<feature type="transmembrane region" description="Helical" evidence="2">
    <location>
        <begin position="383"/>
        <end position="405"/>
    </location>
</feature>
<dbReference type="PANTHER" id="PTHR41771">
    <property type="entry name" value="MEMBRANE PROTEIN-RELATED"/>
    <property type="match status" value="1"/>
</dbReference>
<dbReference type="AlphaFoldDB" id="A0AAJ1SSF0"/>
<feature type="transmembrane region" description="Helical" evidence="2">
    <location>
        <begin position="158"/>
        <end position="179"/>
    </location>
</feature>
<keyword evidence="2" id="KW-1133">Transmembrane helix</keyword>
<feature type="compositionally biased region" description="Basic and acidic residues" evidence="1">
    <location>
        <begin position="430"/>
        <end position="442"/>
    </location>
</feature>
<feature type="transmembrane region" description="Helical" evidence="2">
    <location>
        <begin position="212"/>
        <end position="233"/>
    </location>
</feature>
<sequence length="490" mass="49998">MAARSKANRILAAVLIPLALLTLAGMAALWPSGSKEGVSLANPYSTAPGVTFDTGTIQSVVTGNCMQGSAQQGPAQQAPGQQGGGQQGAQQPPGKGSDCTFAYTEPDKGGSPVKVVINPDVASSHGVKPGDQIRYLNLSNAQGAGGSQGSPAYIFVDFVRTLPIILLAVLYAVVVIAVARWRGLRALIGLVGAYFVLANFLLPGLVEGKPPLLLALVGSTVIMIGVLYFAHGFSARTSTALLGTVFGLAITALLAAWATDAANLAGVGSHDAATLVNTSSNISISGVILCGLIISGLGVLNDVTITQSSAVWELYELAPASSARKLFTSAMRIGRDHIASPVYTIAFAYAGAALPILIIVMLYDRPLLDTLTSAELSEEVIRTLVGSIGLVLAIPVTTLIAVLVVKATGVPVPGPVPAGGVHPPVAGPGDGKHDDGHSHADDVADTGALAAAVLEERSRRAAVEPAAVHTDAPVPPEVPATRRGRRADRG</sequence>
<gene>
    <name evidence="3" type="ORF">J2T23_002225</name>
</gene>
<feature type="transmembrane region" description="Helical" evidence="2">
    <location>
        <begin position="342"/>
        <end position="363"/>
    </location>
</feature>
<evidence type="ECO:0000256" key="1">
    <source>
        <dbReference type="SAM" id="MobiDB-lite"/>
    </source>
</evidence>
<evidence type="ECO:0000313" key="4">
    <source>
        <dbReference type="Proteomes" id="UP001239267"/>
    </source>
</evidence>
<feature type="transmembrane region" description="Helical" evidence="2">
    <location>
        <begin position="240"/>
        <end position="259"/>
    </location>
</feature>
<comment type="caution">
    <text evidence="3">The sequence shown here is derived from an EMBL/GenBank/DDBJ whole genome shotgun (WGS) entry which is preliminary data.</text>
</comment>
<feature type="transmembrane region" description="Helical" evidence="2">
    <location>
        <begin position="186"/>
        <end position="206"/>
    </location>
</feature>
<keyword evidence="4" id="KW-1185">Reference proteome</keyword>
<feature type="transmembrane region" description="Helical" evidence="2">
    <location>
        <begin position="279"/>
        <end position="300"/>
    </location>
</feature>
<dbReference type="InterPro" id="IPR012507">
    <property type="entry name" value="YibE_F"/>
</dbReference>
<evidence type="ECO:0000313" key="3">
    <source>
        <dbReference type="EMBL" id="MDQ0146332.1"/>
    </source>
</evidence>
<evidence type="ECO:0000256" key="2">
    <source>
        <dbReference type="SAM" id="Phobius"/>
    </source>
</evidence>
<dbReference type="EMBL" id="JAUSTB010000006">
    <property type="protein sequence ID" value="MDQ0146332.1"/>
    <property type="molecule type" value="Genomic_DNA"/>
</dbReference>
<dbReference type="Proteomes" id="UP001239267">
    <property type="component" value="Unassembled WGS sequence"/>
</dbReference>
<feature type="region of interest" description="Disordered" evidence="1">
    <location>
        <begin position="416"/>
        <end position="442"/>
    </location>
</feature>
<name>A0AAJ1SSF0_9MICC</name>
<dbReference type="RefSeq" id="WP_307360136.1">
    <property type="nucleotide sequence ID" value="NZ_JAUSTB010000006.1"/>
</dbReference>
<feature type="compositionally biased region" description="Low complexity" evidence="1">
    <location>
        <begin position="68"/>
        <end position="80"/>
    </location>
</feature>
<dbReference type="PANTHER" id="PTHR41771:SF1">
    <property type="entry name" value="MEMBRANE PROTEIN"/>
    <property type="match status" value="1"/>
</dbReference>
<organism evidence="3 4">
    <name type="scientific">Pseudarthrobacter niigatensis</name>
    <dbReference type="NCBI Taxonomy" id="369935"/>
    <lineage>
        <taxon>Bacteria</taxon>
        <taxon>Bacillati</taxon>
        <taxon>Actinomycetota</taxon>
        <taxon>Actinomycetes</taxon>
        <taxon>Micrococcales</taxon>
        <taxon>Micrococcaceae</taxon>
        <taxon>Pseudarthrobacter</taxon>
    </lineage>
</organism>
<feature type="region of interest" description="Disordered" evidence="1">
    <location>
        <begin position="68"/>
        <end position="111"/>
    </location>
</feature>
<keyword evidence="2" id="KW-0812">Transmembrane</keyword>
<proteinExistence type="predicted"/>
<protein>
    <submittedName>
        <fullName evidence="3">Membrane protein</fullName>
    </submittedName>
</protein>